<organism evidence="1 2">
    <name type="scientific">Melittangium boletus DSM 14713</name>
    <dbReference type="NCBI Taxonomy" id="1294270"/>
    <lineage>
        <taxon>Bacteria</taxon>
        <taxon>Pseudomonadati</taxon>
        <taxon>Myxococcota</taxon>
        <taxon>Myxococcia</taxon>
        <taxon>Myxococcales</taxon>
        <taxon>Cystobacterineae</taxon>
        <taxon>Archangiaceae</taxon>
        <taxon>Melittangium</taxon>
    </lineage>
</organism>
<proteinExistence type="predicted"/>
<evidence type="ECO:0000313" key="2">
    <source>
        <dbReference type="Proteomes" id="UP000217289"/>
    </source>
</evidence>
<dbReference type="RefSeq" id="WP_095978880.1">
    <property type="nucleotide sequence ID" value="NZ_CP022163.1"/>
</dbReference>
<name>A0A250IF91_9BACT</name>
<reference evidence="1 2" key="1">
    <citation type="submission" date="2017-06" db="EMBL/GenBank/DDBJ databases">
        <authorList>
            <person name="Kim H.J."/>
            <person name="Triplett B.A."/>
        </authorList>
    </citation>
    <scope>NUCLEOTIDE SEQUENCE [LARGE SCALE GENOMIC DNA]</scope>
    <source>
        <strain evidence="1 2">DSM 14713</strain>
    </source>
</reference>
<dbReference type="EMBL" id="CP022163">
    <property type="protein sequence ID" value="ATB30425.1"/>
    <property type="molecule type" value="Genomic_DNA"/>
</dbReference>
<dbReference type="Proteomes" id="UP000217289">
    <property type="component" value="Chromosome"/>
</dbReference>
<sequence>MSLDTDPYRTELLHLARMQANTLPSVPHMHFLHTLDGLALRAARDSALASTVNGRISFYNEQYGITYEIDHSNRRIVVTDVSPI</sequence>
<dbReference type="KEGG" id="mbd:MEBOL_003886"/>
<accession>A0A250IF91</accession>
<dbReference type="AlphaFoldDB" id="A0A250IF91"/>
<protein>
    <submittedName>
        <fullName evidence="1">Uncharacterized protein</fullName>
    </submittedName>
</protein>
<keyword evidence="2" id="KW-1185">Reference proteome</keyword>
<evidence type="ECO:0000313" key="1">
    <source>
        <dbReference type="EMBL" id="ATB30425.1"/>
    </source>
</evidence>
<gene>
    <name evidence="1" type="ORF">MEBOL_003886</name>
</gene>